<dbReference type="OrthoDB" id="9811611at2"/>
<dbReference type="Pfam" id="PF01420">
    <property type="entry name" value="Methylase_S"/>
    <property type="match status" value="2"/>
</dbReference>
<dbReference type="STRING" id="415015.SAMN05660462_02906"/>
<protein>
    <submittedName>
        <fullName evidence="5">Type I restriction enzyme, S subunit</fullName>
    </submittedName>
</protein>
<dbReference type="PANTHER" id="PTHR30408:SF13">
    <property type="entry name" value="TYPE I RESTRICTION ENZYME HINDI SPECIFICITY SUBUNIT"/>
    <property type="match status" value="1"/>
</dbReference>
<feature type="domain" description="Type I restriction modification DNA specificity" evidence="4">
    <location>
        <begin position="5"/>
        <end position="180"/>
    </location>
</feature>
<name>A0A1H3SJQ5_9FIRM</name>
<evidence type="ECO:0000256" key="2">
    <source>
        <dbReference type="ARBA" id="ARBA00022747"/>
    </source>
</evidence>
<keyword evidence="3" id="KW-0238">DNA-binding</keyword>
<feature type="domain" description="Type I restriction modification DNA specificity" evidence="4">
    <location>
        <begin position="219"/>
        <end position="302"/>
    </location>
</feature>
<dbReference type="AlphaFoldDB" id="A0A1H3SJQ5"/>
<evidence type="ECO:0000256" key="3">
    <source>
        <dbReference type="ARBA" id="ARBA00023125"/>
    </source>
</evidence>
<gene>
    <name evidence="5" type="ORF">SAMN05660462_02906</name>
</gene>
<dbReference type="EMBL" id="FNQE01000045">
    <property type="protein sequence ID" value="SDZ37339.1"/>
    <property type="molecule type" value="Genomic_DNA"/>
</dbReference>
<organism evidence="5 6">
    <name type="scientific">Proteiniborus ethanoligenes</name>
    <dbReference type="NCBI Taxonomy" id="415015"/>
    <lineage>
        <taxon>Bacteria</taxon>
        <taxon>Bacillati</taxon>
        <taxon>Bacillota</taxon>
        <taxon>Clostridia</taxon>
        <taxon>Eubacteriales</taxon>
        <taxon>Proteiniborus</taxon>
    </lineage>
</organism>
<reference evidence="5 6" key="1">
    <citation type="submission" date="2016-10" db="EMBL/GenBank/DDBJ databases">
        <authorList>
            <person name="de Groot N.N."/>
        </authorList>
    </citation>
    <scope>NUCLEOTIDE SEQUENCE [LARGE SCALE GENOMIC DNA]</scope>
    <source>
        <strain evidence="5 6">DSM 21650</strain>
    </source>
</reference>
<dbReference type="SUPFAM" id="SSF116734">
    <property type="entry name" value="DNA methylase specificity domain"/>
    <property type="match status" value="2"/>
</dbReference>
<dbReference type="InterPro" id="IPR052021">
    <property type="entry name" value="Type-I_RS_S_subunit"/>
</dbReference>
<dbReference type="GO" id="GO:0003677">
    <property type="term" value="F:DNA binding"/>
    <property type="evidence" value="ECO:0007669"/>
    <property type="project" value="UniProtKB-KW"/>
</dbReference>
<dbReference type="RefSeq" id="WP_091732843.1">
    <property type="nucleotide sequence ID" value="NZ_FNQE01000045.1"/>
</dbReference>
<evidence type="ECO:0000313" key="5">
    <source>
        <dbReference type="EMBL" id="SDZ37339.1"/>
    </source>
</evidence>
<dbReference type="GO" id="GO:0009307">
    <property type="term" value="P:DNA restriction-modification system"/>
    <property type="evidence" value="ECO:0007669"/>
    <property type="project" value="UniProtKB-KW"/>
</dbReference>
<dbReference type="InterPro" id="IPR000055">
    <property type="entry name" value="Restrct_endonuc_typeI_TRD"/>
</dbReference>
<comment type="similarity">
    <text evidence="1">Belongs to the type-I restriction system S methylase family.</text>
</comment>
<dbReference type="Proteomes" id="UP000198625">
    <property type="component" value="Unassembled WGS sequence"/>
</dbReference>
<sequence length="302" mass="34654">MSYNGWKEYRLDELVESVSVKHEFKKDKIILVNTSDVLEGKVLNHEYVKNKNLKGQFKKSFIKGDILYSEIRPKNKRFAFVDFDAKDYVASTKLMVLRRKNANIDNRYLYYVVTNERFISILQNLAETRSGTFPQITFNELGMQKVKIPKLKEQKAIAHILSTLDEKIEVNNRINKTLENMAQAIFKHWFVDFEFPNEEGEPYKSSGGEMVESELGMIPKGWEVGTIQDIGDVVGGATPSRKIDKYFVEKGIPWITPKDLSENKNMFISRGALDITEEAYKSTSVKKMPKGTVLFSSRAPIG</sequence>
<accession>A0A1H3SJQ5</accession>
<evidence type="ECO:0000313" key="6">
    <source>
        <dbReference type="Proteomes" id="UP000198625"/>
    </source>
</evidence>
<keyword evidence="6" id="KW-1185">Reference proteome</keyword>
<evidence type="ECO:0000259" key="4">
    <source>
        <dbReference type="Pfam" id="PF01420"/>
    </source>
</evidence>
<dbReference type="InterPro" id="IPR044946">
    <property type="entry name" value="Restrct_endonuc_typeI_TRD_sf"/>
</dbReference>
<dbReference type="PANTHER" id="PTHR30408">
    <property type="entry name" value="TYPE-1 RESTRICTION ENZYME ECOKI SPECIFICITY PROTEIN"/>
    <property type="match status" value="1"/>
</dbReference>
<evidence type="ECO:0000256" key="1">
    <source>
        <dbReference type="ARBA" id="ARBA00010923"/>
    </source>
</evidence>
<dbReference type="Gene3D" id="3.90.220.20">
    <property type="entry name" value="DNA methylase specificity domains"/>
    <property type="match status" value="2"/>
</dbReference>
<keyword evidence="2" id="KW-0680">Restriction system</keyword>
<proteinExistence type="inferred from homology"/>